<keyword evidence="4" id="KW-1185">Reference proteome</keyword>
<dbReference type="PANTHER" id="PTHR47450:SF1">
    <property type="entry name" value="GLUCOKINASE"/>
    <property type="match status" value="1"/>
</dbReference>
<organism evidence="3 4">
    <name type="scientific">Tritrichomonas foetus</name>
    <dbReference type="NCBI Taxonomy" id="1144522"/>
    <lineage>
        <taxon>Eukaryota</taxon>
        <taxon>Metamonada</taxon>
        <taxon>Parabasalia</taxon>
        <taxon>Tritrichomonadida</taxon>
        <taxon>Tritrichomonadidae</taxon>
        <taxon>Tritrichomonas</taxon>
    </lineage>
</organism>
<dbReference type="GO" id="GO:0005536">
    <property type="term" value="F:D-glucose binding"/>
    <property type="evidence" value="ECO:0007669"/>
    <property type="project" value="InterPro"/>
</dbReference>
<dbReference type="Pfam" id="PF02685">
    <property type="entry name" value="Glucokinase"/>
    <property type="match status" value="1"/>
</dbReference>
<sequence length="376" mass="42201">MISKELLKPILSWPKEGKLPICVACDVGGSGTFVRLSSFFDEKKYIDLPKLQTQRASDLVRALYTVSTDLKSVSPDVETRGSSLSVAGPISDNTVIFTNWPGHISRRTLSLNDLPDFLFPKDRSKFLNDTESTAYGLLEVDKLGMINDYFVKLFPETSPKGGPVNERRTAVLSVGTGLGCSLIVQTPLFNRFVVCPTELGHLELPICGHRSADYQFETSLVNHISSRLYDGELAIEFEDITSGKGLCNVYQYLVWKNNNKMLPVSTLEGAEIARLAKTKEDPLAYQALVIFNQMIVRAAKTISTTMNCDSVILASDNQVDNYHIIRDNNEIMKNEFYSYIRPDWMKTITIFTQTKKMNFNLYGTSHIAHKLANDKK</sequence>
<comment type="caution">
    <text evidence="3">The sequence shown here is derived from an EMBL/GenBank/DDBJ whole genome shotgun (WGS) entry which is preliminary data.</text>
</comment>
<reference evidence="3" key="1">
    <citation type="submission" date="2016-10" db="EMBL/GenBank/DDBJ databases">
        <authorList>
            <person name="Benchimol M."/>
            <person name="Almeida L.G."/>
            <person name="Vasconcelos A.T."/>
            <person name="Perreira-Neves A."/>
            <person name="Rosa I.A."/>
            <person name="Tasca T."/>
            <person name="Bogo M.R."/>
            <person name="de Souza W."/>
        </authorList>
    </citation>
    <scope>NUCLEOTIDE SEQUENCE [LARGE SCALE GENOMIC DNA]</scope>
    <source>
        <strain evidence="3">K</strain>
    </source>
</reference>
<dbReference type="GO" id="GO:0006096">
    <property type="term" value="P:glycolytic process"/>
    <property type="evidence" value="ECO:0007669"/>
    <property type="project" value="InterPro"/>
</dbReference>
<dbReference type="SUPFAM" id="SSF53067">
    <property type="entry name" value="Actin-like ATPase domain"/>
    <property type="match status" value="1"/>
</dbReference>
<evidence type="ECO:0000313" key="4">
    <source>
        <dbReference type="Proteomes" id="UP000179807"/>
    </source>
</evidence>
<evidence type="ECO:0000313" key="3">
    <source>
        <dbReference type="EMBL" id="OHT10692.1"/>
    </source>
</evidence>
<dbReference type="VEuPathDB" id="TrichDB:TRFO_04210"/>
<keyword evidence="1" id="KW-0808">Transferase</keyword>
<dbReference type="GO" id="GO:0004340">
    <property type="term" value="F:glucokinase activity"/>
    <property type="evidence" value="ECO:0007669"/>
    <property type="project" value="InterPro"/>
</dbReference>
<dbReference type="PANTHER" id="PTHR47450">
    <property type="entry name" value="GLUCOKINASE"/>
    <property type="match status" value="1"/>
</dbReference>
<dbReference type="CDD" id="cd24008">
    <property type="entry name" value="ASKHA_NBD_GLK"/>
    <property type="match status" value="1"/>
</dbReference>
<dbReference type="Proteomes" id="UP000179807">
    <property type="component" value="Unassembled WGS sequence"/>
</dbReference>
<dbReference type="OrthoDB" id="10257118at2759"/>
<dbReference type="Gene3D" id="3.40.367.20">
    <property type="match status" value="1"/>
</dbReference>
<keyword evidence="2" id="KW-0418">Kinase</keyword>
<dbReference type="GeneID" id="94826467"/>
<gene>
    <name evidence="3" type="primary">GK1</name>
    <name evidence="3" type="ORF">TRFO_04210</name>
</gene>
<protein>
    <submittedName>
        <fullName evidence="3">Glucokinase 1</fullName>
    </submittedName>
</protein>
<evidence type="ECO:0000256" key="1">
    <source>
        <dbReference type="ARBA" id="ARBA00022679"/>
    </source>
</evidence>
<name>A0A1J4KLL8_9EUKA</name>
<accession>A0A1J4KLL8</accession>
<dbReference type="AlphaFoldDB" id="A0A1J4KLL8"/>
<evidence type="ECO:0000256" key="2">
    <source>
        <dbReference type="ARBA" id="ARBA00022777"/>
    </source>
</evidence>
<dbReference type="GO" id="GO:0005524">
    <property type="term" value="F:ATP binding"/>
    <property type="evidence" value="ECO:0007669"/>
    <property type="project" value="InterPro"/>
</dbReference>
<proteinExistence type="predicted"/>
<dbReference type="RefSeq" id="XP_068363828.1">
    <property type="nucleotide sequence ID" value="XM_068491763.1"/>
</dbReference>
<dbReference type="Gene3D" id="3.30.420.40">
    <property type="match status" value="1"/>
</dbReference>
<dbReference type="InterPro" id="IPR003836">
    <property type="entry name" value="Glucokinase"/>
</dbReference>
<dbReference type="EMBL" id="MLAK01000605">
    <property type="protein sequence ID" value="OHT10692.1"/>
    <property type="molecule type" value="Genomic_DNA"/>
</dbReference>
<dbReference type="InterPro" id="IPR043129">
    <property type="entry name" value="ATPase_NBD"/>
</dbReference>